<dbReference type="AlphaFoldDB" id="A0A9R0K055"/>
<dbReference type="Proteomes" id="UP000813463">
    <property type="component" value="Chromosome 4"/>
</dbReference>
<dbReference type="Pfam" id="PF05553">
    <property type="entry name" value="DUF761"/>
    <property type="match status" value="1"/>
</dbReference>
<evidence type="ECO:0000259" key="3">
    <source>
        <dbReference type="Pfam" id="PF14364"/>
    </source>
</evidence>
<feature type="region of interest" description="Disordered" evidence="1">
    <location>
        <begin position="159"/>
        <end position="218"/>
    </location>
</feature>
<protein>
    <recommendedName>
        <fullName evidence="3">DUF4408 domain-containing protein</fullName>
    </recommendedName>
</protein>
<keyword evidence="2" id="KW-0812">Transmembrane</keyword>
<organism evidence="4 5">
    <name type="scientific">Spinacia oleracea</name>
    <name type="common">Spinach</name>
    <dbReference type="NCBI Taxonomy" id="3562"/>
    <lineage>
        <taxon>Eukaryota</taxon>
        <taxon>Viridiplantae</taxon>
        <taxon>Streptophyta</taxon>
        <taxon>Embryophyta</taxon>
        <taxon>Tracheophyta</taxon>
        <taxon>Spermatophyta</taxon>
        <taxon>Magnoliopsida</taxon>
        <taxon>eudicotyledons</taxon>
        <taxon>Gunneridae</taxon>
        <taxon>Pentapetalae</taxon>
        <taxon>Caryophyllales</taxon>
        <taxon>Chenopodiaceae</taxon>
        <taxon>Chenopodioideae</taxon>
        <taxon>Anserineae</taxon>
        <taxon>Spinacia</taxon>
    </lineage>
</organism>
<feature type="region of interest" description="Disordered" evidence="1">
    <location>
        <begin position="238"/>
        <end position="289"/>
    </location>
</feature>
<feature type="domain" description="DUF4408" evidence="3">
    <location>
        <begin position="36"/>
        <end position="68"/>
    </location>
</feature>
<evidence type="ECO:0000313" key="4">
    <source>
        <dbReference type="Proteomes" id="UP000813463"/>
    </source>
</evidence>
<dbReference type="Pfam" id="PF14364">
    <property type="entry name" value="DUF4408"/>
    <property type="match status" value="1"/>
</dbReference>
<accession>A0A9R0K055</accession>
<dbReference type="PANTHER" id="PTHR33098">
    <property type="entry name" value="COTTON FIBER (DUF761)"/>
    <property type="match status" value="1"/>
</dbReference>
<dbReference type="InterPro" id="IPR008480">
    <property type="entry name" value="DUF761_pln"/>
</dbReference>
<keyword evidence="4" id="KW-1185">Reference proteome</keyword>
<proteinExistence type="predicted"/>
<dbReference type="GeneID" id="110793057"/>
<reference evidence="5" key="2">
    <citation type="submission" date="2025-08" db="UniProtKB">
        <authorList>
            <consortium name="RefSeq"/>
        </authorList>
    </citation>
    <scope>IDENTIFICATION</scope>
    <source>
        <tissue evidence="5">Leaf</tissue>
    </source>
</reference>
<sequence length="323" mass="36008">MLPLKAVLLSTGVLSTAVILKLSLPVVLDFLTSELPLFWSFVLSWLQPPYLYLLINCIIITIVASSKLQLSLEAESVTPAPDKFVVVERENVHVAVMEVDKEEDVVVFGYVDSPVVVKVNKDDHHVVSPPFRMETCVGNGEVVDRERFDDGDEFVLSKPVWNSPEKTTKPPVVESSPLSSAEKPPFSARFGHRRAVKASPEGKTVLKVSRPKKQETLESTWRTITDGRSMPLTRHLKKSDTFTGVSPEASPVRVMKKSDTFGGGSGNSSPASASSRLRREASPSQDELNRRVEAFIKKFNEEMRLQRQDSLNQYKEMVGRVSR</sequence>
<dbReference type="OrthoDB" id="1933168at2759"/>
<evidence type="ECO:0000313" key="5">
    <source>
        <dbReference type="RefSeq" id="XP_021853586.1"/>
    </source>
</evidence>
<gene>
    <name evidence="5" type="primary">LOC110793057</name>
</gene>
<feature type="compositionally biased region" description="Basic and acidic residues" evidence="1">
    <location>
        <begin position="277"/>
        <end position="289"/>
    </location>
</feature>
<dbReference type="RefSeq" id="XP_021853586.1">
    <property type="nucleotide sequence ID" value="XM_021997894.2"/>
</dbReference>
<dbReference type="KEGG" id="soe:110793057"/>
<keyword evidence="2" id="KW-0472">Membrane</keyword>
<name>A0A9R0K055_SPIOL</name>
<feature type="transmembrane region" description="Helical" evidence="2">
    <location>
        <begin position="49"/>
        <end position="66"/>
    </location>
</feature>
<evidence type="ECO:0000256" key="2">
    <source>
        <dbReference type="SAM" id="Phobius"/>
    </source>
</evidence>
<dbReference type="PANTHER" id="PTHR33098:SF117">
    <property type="entry name" value="COTTON FIBER (DUF761)"/>
    <property type="match status" value="1"/>
</dbReference>
<dbReference type="InterPro" id="IPR025520">
    <property type="entry name" value="DUF4408"/>
</dbReference>
<reference evidence="4" key="1">
    <citation type="journal article" date="2021" name="Nat. Commun.">
        <title>Genomic analyses provide insights into spinach domestication and the genetic basis of agronomic traits.</title>
        <authorList>
            <person name="Cai X."/>
            <person name="Sun X."/>
            <person name="Xu C."/>
            <person name="Sun H."/>
            <person name="Wang X."/>
            <person name="Ge C."/>
            <person name="Zhang Z."/>
            <person name="Wang Q."/>
            <person name="Fei Z."/>
            <person name="Jiao C."/>
            <person name="Wang Q."/>
        </authorList>
    </citation>
    <scope>NUCLEOTIDE SEQUENCE [LARGE SCALE GENOMIC DNA]</scope>
    <source>
        <strain evidence="4">cv. Varoflay</strain>
    </source>
</reference>
<evidence type="ECO:0000256" key="1">
    <source>
        <dbReference type="SAM" id="MobiDB-lite"/>
    </source>
</evidence>
<keyword evidence="2" id="KW-1133">Transmembrane helix</keyword>